<dbReference type="AlphaFoldDB" id="A0AAU7FAV9"/>
<dbReference type="KEGG" id="cmav:ABHF33_02445"/>
<dbReference type="RefSeq" id="WP_348945476.1">
    <property type="nucleotide sequence ID" value="NZ_CP157355.1"/>
</dbReference>
<organism evidence="2">
    <name type="scientific">Chitinibacter mangrovi</name>
    <dbReference type="NCBI Taxonomy" id="3153927"/>
    <lineage>
        <taxon>Bacteria</taxon>
        <taxon>Pseudomonadati</taxon>
        <taxon>Pseudomonadota</taxon>
        <taxon>Betaproteobacteria</taxon>
        <taxon>Neisseriales</taxon>
        <taxon>Chitinibacteraceae</taxon>
        <taxon>Chitinibacter</taxon>
    </lineage>
</organism>
<dbReference type="Pfam" id="PF00903">
    <property type="entry name" value="Glyoxalase"/>
    <property type="match status" value="1"/>
</dbReference>
<sequence>MEPRVSFITLGVADLAVSLAFYRDTLGLVPHQVLDEVVFFNFGAMRLALFPRQLLAADAGVAEAGSGFRGIALAHNVRSPAEVDELLAMAAHGGGQLIKPGQAVYWGGYAGYFADPDGHLWEVAWNPQFPLD</sequence>
<protein>
    <submittedName>
        <fullName evidence="2">VOC family protein</fullName>
    </submittedName>
</protein>
<dbReference type="SUPFAM" id="SSF54593">
    <property type="entry name" value="Glyoxalase/Bleomycin resistance protein/Dihydroxybiphenyl dioxygenase"/>
    <property type="match status" value="1"/>
</dbReference>
<dbReference type="InterPro" id="IPR029068">
    <property type="entry name" value="Glyas_Bleomycin-R_OHBP_Dase"/>
</dbReference>
<accession>A0AAU7FAV9</accession>
<dbReference type="Gene3D" id="3.10.180.10">
    <property type="entry name" value="2,3-Dihydroxybiphenyl 1,2-Dioxygenase, domain 1"/>
    <property type="match status" value="1"/>
</dbReference>
<reference evidence="2" key="1">
    <citation type="submission" date="2024-05" db="EMBL/GenBank/DDBJ databases">
        <authorList>
            <person name="Yang L."/>
            <person name="Pan L."/>
        </authorList>
    </citation>
    <scope>NUCLEOTIDE SEQUENCE</scope>
    <source>
        <strain evidence="2">FCG-7</strain>
    </source>
</reference>
<feature type="domain" description="VOC" evidence="1">
    <location>
        <begin position="4"/>
        <end position="126"/>
    </location>
</feature>
<evidence type="ECO:0000259" key="1">
    <source>
        <dbReference type="PROSITE" id="PS51819"/>
    </source>
</evidence>
<dbReference type="InterPro" id="IPR004360">
    <property type="entry name" value="Glyas_Fos-R_dOase_dom"/>
</dbReference>
<dbReference type="PANTHER" id="PTHR36503">
    <property type="entry name" value="BLR2520 PROTEIN"/>
    <property type="match status" value="1"/>
</dbReference>
<proteinExistence type="predicted"/>
<dbReference type="CDD" id="cd07251">
    <property type="entry name" value="VOC_like"/>
    <property type="match status" value="1"/>
</dbReference>
<dbReference type="PANTHER" id="PTHR36503:SF1">
    <property type="entry name" value="BLR2520 PROTEIN"/>
    <property type="match status" value="1"/>
</dbReference>
<dbReference type="InterPro" id="IPR037523">
    <property type="entry name" value="VOC_core"/>
</dbReference>
<dbReference type="PROSITE" id="PS51819">
    <property type="entry name" value="VOC"/>
    <property type="match status" value="1"/>
</dbReference>
<name>A0AAU7FAV9_9NEIS</name>
<dbReference type="EMBL" id="CP157355">
    <property type="protein sequence ID" value="XBM01167.1"/>
    <property type="molecule type" value="Genomic_DNA"/>
</dbReference>
<evidence type="ECO:0000313" key="2">
    <source>
        <dbReference type="EMBL" id="XBM01167.1"/>
    </source>
</evidence>
<gene>
    <name evidence="2" type="ORF">ABHF33_02445</name>
</gene>